<keyword evidence="2 7" id="KW-0812">Transmembrane</keyword>
<dbReference type="Proteomes" id="UP001346149">
    <property type="component" value="Unassembled WGS sequence"/>
</dbReference>
<comment type="caution">
    <text evidence="8">The sequence shown here is derived from an EMBL/GenBank/DDBJ whole genome shotgun (WGS) entry which is preliminary data.</text>
</comment>
<gene>
    <name evidence="8" type="ORF">SAY86_019114</name>
</gene>
<dbReference type="EMBL" id="JAXQNO010000014">
    <property type="protein sequence ID" value="KAK4784746.1"/>
    <property type="molecule type" value="Genomic_DNA"/>
</dbReference>
<organism evidence="8 9">
    <name type="scientific">Trapa natans</name>
    <name type="common">Water chestnut</name>
    <dbReference type="NCBI Taxonomy" id="22666"/>
    <lineage>
        <taxon>Eukaryota</taxon>
        <taxon>Viridiplantae</taxon>
        <taxon>Streptophyta</taxon>
        <taxon>Embryophyta</taxon>
        <taxon>Tracheophyta</taxon>
        <taxon>Spermatophyta</taxon>
        <taxon>Magnoliopsida</taxon>
        <taxon>eudicotyledons</taxon>
        <taxon>Gunneridae</taxon>
        <taxon>Pentapetalae</taxon>
        <taxon>rosids</taxon>
        <taxon>malvids</taxon>
        <taxon>Myrtales</taxon>
        <taxon>Lythraceae</taxon>
        <taxon>Trapa</taxon>
    </lineage>
</organism>
<evidence type="ECO:0000256" key="2">
    <source>
        <dbReference type="ARBA" id="ARBA00022692"/>
    </source>
</evidence>
<evidence type="ECO:0000256" key="4">
    <source>
        <dbReference type="ARBA" id="ARBA00023136"/>
    </source>
</evidence>
<evidence type="ECO:0000256" key="7">
    <source>
        <dbReference type="SAM" id="Phobius"/>
    </source>
</evidence>
<evidence type="ECO:0000256" key="1">
    <source>
        <dbReference type="ARBA" id="ARBA00004167"/>
    </source>
</evidence>
<comment type="subcellular location">
    <subcellularLocation>
        <location evidence="1">Membrane</location>
        <topology evidence="1">Single-pass membrane protein</topology>
    </subcellularLocation>
</comment>
<name>A0AAN7LPT9_TRANT</name>
<feature type="region of interest" description="Disordered" evidence="6">
    <location>
        <begin position="196"/>
        <end position="218"/>
    </location>
</feature>
<dbReference type="GO" id="GO:0016020">
    <property type="term" value="C:membrane"/>
    <property type="evidence" value="ECO:0007669"/>
    <property type="project" value="UniProtKB-SubCell"/>
</dbReference>
<keyword evidence="9" id="KW-1185">Reference proteome</keyword>
<evidence type="ECO:0000256" key="3">
    <source>
        <dbReference type="ARBA" id="ARBA00022989"/>
    </source>
</evidence>
<dbReference type="Pfam" id="PF05633">
    <property type="entry name" value="ROH1-like"/>
    <property type="match status" value="1"/>
</dbReference>
<accession>A0AAN7LPT9</accession>
<evidence type="ECO:0000256" key="5">
    <source>
        <dbReference type="ARBA" id="ARBA00035114"/>
    </source>
</evidence>
<evidence type="ECO:0000313" key="9">
    <source>
        <dbReference type="Proteomes" id="UP001346149"/>
    </source>
</evidence>
<dbReference type="InterPro" id="IPR008511">
    <property type="entry name" value="ROH1-like"/>
</dbReference>
<protein>
    <submittedName>
        <fullName evidence="8">Uncharacterized protein</fullName>
    </submittedName>
</protein>
<comment type="similarity">
    <text evidence="5">Belongs to the ROH1 family.</text>
</comment>
<evidence type="ECO:0000256" key="6">
    <source>
        <dbReference type="SAM" id="MobiDB-lite"/>
    </source>
</evidence>
<proteinExistence type="inferred from homology"/>
<keyword evidence="3 7" id="KW-1133">Transmembrane helix</keyword>
<keyword evidence="4 7" id="KW-0472">Membrane</keyword>
<dbReference type="AlphaFoldDB" id="A0AAN7LPT9"/>
<dbReference type="PANTHER" id="PTHR31509">
    <property type="entry name" value="BPS1-LIKE PROTEIN"/>
    <property type="match status" value="1"/>
</dbReference>
<sequence>MRSVDNSSPSSPFASLGRSIFSFRREQVHSTGSNPDPELLDSALESFHQQVSARFLDLASAGDDELLSIAWIHKLLDAYICSYDEFRQILVGNKESTARRPMEQMVNEFFDKSVKALDICNAARDGIQKVRLWHKHLDIAMTALRSNHKTVVVGEAQFRRARKALVDLSLQLLEEKDTSSPVPVLSRMNRSFGRHSLVKDHHPSQVHRPPQRSGHSRSLSWSVSRSWSAVKQLQSITNGLVPPRGSEVIATNGLAIPLFTISFVQAFVLWVLVAAIPCQDRGVNISFLAPRTAPWAVPLMALHDRILEESKNRDRRNVNGLMKEIYQMERRMGHLTNLVDPAHFPLTDEQRDEVEHEVEELGRVSGALMNGLEPLEQQVREMFRRIANCRAEVLELLCRRKNSVD</sequence>
<feature type="transmembrane region" description="Helical" evidence="7">
    <location>
        <begin position="254"/>
        <end position="276"/>
    </location>
</feature>
<reference evidence="8 9" key="1">
    <citation type="journal article" date="2023" name="Hortic Res">
        <title>Pangenome of water caltrop reveals structural variations and asymmetric subgenome divergence after allopolyploidization.</title>
        <authorList>
            <person name="Zhang X."/>
            <person name="Chen Y."/>
            <person name="Wang L."/>
            <person name="Yuan Y."/>
            <person name="Fang M."/>
            <person name="Shi L."/>
            <person name="Lu R."/>
            <person name="Comes H.P."/>
            <person name="Ma Y."/>
            <person name="Chen Y."/>
            <person name="Huang G."/>
            <person name="Zhou Y."/>
            <person name="Zheng Z."/>
            <person name="Qiu Y."/>
        </authorList>
    </citation>
    <scope>NUCLEOTIDE SEQUENCE [LARGE SCALE GENOMIC DNA]</scope>
    <source>
        <strain evidence="8">F231</strain>
    </source>
</reference>
<evidence type="ECO:0000313" key="8">
    <source>
        <dbReference type="EMBL" id="KAK4784746.1"/>
    </source>
</evidence>